<name>A0A7K4KAF1_9AVES</name>
<dbReference type="PROSITE" id="PS51041">
    <property type="entry name" value="EMI"/>
    <property type="match status" value="1"/>
</dbReference>
<reference evidence="7 8" key="1">
    <citation type="submission" date="2019-09" db="EMBL/GenBank/DDBJ databases">
        <title>Bird 10,000 Genomes (B10K) Project - Family phase.</title>
        <authorList>
            <person name="Zhang G."/>
        </authorList>
    </citation>
    <scope>NUCLEOTIDE SEQUENCE [LARGE SCALE GENOMIC DNA]</scope>
    <source>
        <strain evidence="7">B10K-MSB-42743</strain>
        <tissue evidence="7">Heart</tissue>
    </source>
</reference>
<feature type="domain" description="EMI" evidence="6">
    <location>
        <begin position="1"/>
        <end position="72"/>
    </location>
</feature>
<proteinExistence type="predicted"/>
<feature type="region of interest" description="Disordered" evidence="5">
    <location>
        <begin position="132"/>
        <end position="347"/>
    </location>
</feature>
<feature type="compositionally biased region" description="Pro residues" evidence="5">
    <location>
        <begin position="207"/>
        <end position="216"/>
    </location>
</feature>
<dbReference type="Pfam" id="PF07546">
    <property type="entry name" value="EMI"/>
    <property type="match status" value="1"/>
</dbReference>
<organism evidence="7 8">
    <name type="scientific">Crypturellus soui</name>
    <dbReference type="NCBI Taxonomy" id="458187"/>
    <lineage>
        <taxon>Eukaryota</taxon>
        <taxon>Metazoa</taxon>
        <taxon>Chordata</taxon>
        <taxon>Craniata</taxon>
        <taxon>Vertebrata</taxon>
        <taxon>Euteleostomi</taxon>
        <taxon>Archelosauria</taxon>
        <taxon>Archosauria</taxon>
        <taxon>Dinosauria</taxon>
        <taxon>Saurischia</taxon>
        <taxon>Theropoda</taxon>
        <taxon>Coelurosauria</taxon>
        <taxon>Aves</taxon>
        <taxon>Palaeognathae</taxon>
        <taxon>Tinamiformes</taxon>
        <taxon>Tinamidae</taxon>
        <taxon>Crypturellus</taxon>
    </lineage>
</organism>
<keyword evidence="4" id="KW-1015">Disulfide bond</keyword>
<feature type="non-terminal residue" evidence="7">
    <location>
        <position position="403"/>
    </location>
</feature>
<gene>
    <name evidence="7" type="primary">Emid1</name>
    <name evidence="7" type="ORF">CRYSOU_R07325</name>
</gene>
<evidence type="ECO:0000256" key="2">
    <source>
        <dbReference type="ARBA" id="ARBA00022525"/>
    </source>
</evidence>
<evidence type="ECO:0000256" key="4">
    <source>
        <dbReference type="ARBA" id="ARBA00023157"/>
    </source>
</evidence>
<dbReference type="EMBL" id="VWPX01008046">
    <property type="protein sequence ID" value="NWI13270.1"/>
    <property type="molecule type" value="Genomic_DNA"/>
</dbReference>
<keyword evidence="3" id="KW-0732">Signal</keyword>
<dbReference type="InterPro" id="IPR011489">
    <property type="entry name" value="EMI_domain"/>
</dbReference>
<feature type="compositionally biased region" description="Low complexity" evidence="5">
    <location>
        <begin position="298"/>
        <end position="310"/>
    </location>
</feature>
<accession>A0A7K4KAF1</accession>
<dbReference type="PANTHER" id="PTHR15427:SF23">
    <property type="entry name" value="EMI DOMAIN-CONTAINING PROTEIN 1"/>
    <property type="match status" value="1"/>
</dbReference>
<keyword evidence="8" id="KW-1185">Reference proteome</keyword>
<evidence type="ECO:0000256" key="1">
    <source>
        <dbReference type="ARBA" id="ARBA00004613"/>
    </source>
</evidence>
<feature type="non-terminal residue" evidence="7">
    <location>
        <position position="1"/>
    </location>
</feature>
<feature type="compositionally biased region" description="Pro residues" evidence="5">
    <location>
        <begin position="270"/>
        <end position="297"/>
    </location>
</feature>
<dbReference type="OrthoDB" id="9837521at2759"/>
<dbReference type="AlphaFoldDB" id="A0A7K4KAF1"/>
<keyword evidence="2" id="KW-0964">Secreted</keyword>
<dbReference type="GO" id="GO:0005576">
    <property type="term" value="C:extracellular region"/>
    <property type="evidence" value="ECO:0007669"/>
    <property type="project" value="UniProtKB-SubCell"/>
</dbReference>
<dbReference type="PANTHER" id="PTHR15427">
    <property type="entry name" value="EMILIN ELASTIN MICROFIBRIL INTERFACE-LOCATED PROTEIN ELASTIN MICROFIBRIL INTERFACER"/>
    <property type="match status" value="1"/>
</dbReference>
<feature type="compositionally biased region" description="Basic and acidic residues" evidence="5">
    <location>
        <begin position="312"/>
        <end position="330"/>
    </location>
</feature>
<sequence>NWCSYPVTRTVSCHVQNGTFLQRVFQGCRWPLACGGGSYRTVVRPLYRVAYKTLTALQWKCCPGHAGANCEEGRSLRRPLWVSGAGGHHGDTMGTGTCQPHRPPARPTGCLNCSRVGELAARLSALETQVARLAAPDPSSSPAPRGPPLGRGPGQLWGSPAARGSPGEDELPLGPPAGATREGEGSRHSPPRWRGTHGAFTLLFLPAGPPGPPGAPGLPGEKGSPGLPGPPGPPGPPRAPVGPAISRVSNPGDPLLSNSFTDAAGGIVGPPGPPGPAGPVGPPGPPGPVGLPGPPGPHGKAGAPGAAGPPGEKGDRGPPGEPGSRGHDGAQGEPGPRGEPGDKGTWGEGLHQLREALKILAERVLILETMIGLYGEHVTPGCLPAGDTSQRPSCEARGTLWWH</sequence>
<evidence type="ECO:0000313" key="8">
    <source>
        <dbReference type="Proteomes" id="UP000545332"/>
    </source>
</evidence>
<evidence type="ECO:0000313" key="7">
    <source>
        <dbReference type="EMBL" id="NWI13270.1"/>
    </source>
</evidence>
<dbReference type="Proteomes" id="UP000545332">
    <property type="component" value="Unassembled WGS sequence"/>
</dbReference>
<protein>
    <submittedName>
        <fullName evidence="7">EMID1 protein</fullName>
    </submittedName>
</protein>
<evidence type="ECO:0000256" key="3">
    <source>
        <dbReference type="ARBA" id="ARBA00022729"/>
    </source>
</evidence>
<comment type="subcellular location">
    <subcellularLocation>
        <location evidence="1">Secreted</location>
    </subcellularLocation>
</comment>
<comment type="caution">
    <text evidence="7">The sequence shown here is derived from an EMBL/GenBank/DDBJ whole genome shotgun (WGS) entry which is preliminary data.</text>
</comment>
<dbReference type="Pfam" id="PF01391">
    <property type="entry name" value="Collagen"/>
    <property type="match status" value="1"/>
</dbReference>
<evidence type="ECO:0000259" key="6">
    <source>
        <dbReference type="PROSITE" id="PS51041"/>
    </source>
</evidence>
<dbReference type="InterPro" id="IPR050392">
    <property type="entry name" value="Collagen/C1q_domain"/>
</dbReference>
<feature type="compositionally biased region" description="Pro residues" evidence="5">
    <location>
        <begin position="227"/>
        <end position="240"/>
    </location>
</feature>
<evidence type="ECO:0000256" key="5">
    <source>
        <dbReference type="SAM" id="MobiDB-lite"/>
    </source>
</evidence>
<dbReference type="InterPro" id="IPR008160">
    <property type="entry name" value="Collagen"/>
</dbReference>